<evidence type="ECO:0000256" key="3">
    <source>
        <dbReference type="SAM" id="MobiDB-lite"/>
    </source>
</evidence>
<protein>
    <submittedName>
        <fullName evidence="6">MFS general substrate transporter</fullName>
    </submittedName>
</protein>
<organism evidence="6 7">
    <name type="scientific">Linnemannia elongata AG-77</name>
    <dbReference type="NCBI Taxonomy" id="1314771"/>
    <lineage>
        <taxon>Eukaryota</taxon>
        <taxon>Fungi</taxon>
        <taxon>Fungi incertae sedis</taxon>
        <taxon>Mucoromycota</taxon>
        <taxon>Mortierellomycotina</taxon>
        <taxon>Mortierellomycetes</taxon>
        <taxon>Mortierellales</taxon>
        <taxon>Mortierellaceae</taxon>
        <taxon>Linnemannia</taxon>
    </lineage>
</organism>
<dbReference type="EMBL" id="KV442064">
    <property type="protein sequence ID" value="OAQ26676.1"/>
    <property type="molecule type" value="Genomic_DNA"/>
</dbReference>
<dbReference type="OrthoDB" id="6499973at2759"/>
<evidence type="ECO:0000259" key="5">
    <source>
        <dbReference type="PROSITE" id="PS50850"/>
    </source>
</evidence>
<feature type="transmembrane region" description="Helical" evidence="4">
    <location>
        <begin position="415"/>
        <end position="439"/>
    </location>
</feature>
<evidence type="ECO:0000313" key="6">
    <source>
        <dbReference type="EMBL" id="OAQ26676.1"/>
    </source>
</evidence>
<dbReference type="Pfam" id="PF07690">
    <property type="entry name" value="MFS_1"/>
    <property type="match status" value="1"/>
</dbReference>
<dbReference type="InterPro" id="IPR020846">
    <property type="entry name" value="MFS_dom"/>
</dbReference>
<dbReference type="InterPro" id="IPR050327">
    <property type="entry name" value="Proton-linked_MCT"/>
</dbReference>
<dbReference type="GO" id="GO:0022857">
    <property type="term" value="F:transmembrane transporter activity"/>
    <property type="evidence" value="ECO:0007669"/>
    <property type="project" value="InterPro"/>
</dbReference>
<comment type="subcellular location">
    <subcellularLocation>
        <location evidence="1">Membrane</location>
        <topology evidence="1">Multi-pass membrane protein</topology>
    </subcellularLocation>
</comment>
<feature type="domain" description="Major facilitator superfamily (MFS) profile" evidence="5">
    <location>
        <begin position="291"/>
        <end position="479"/>
    </location>
</feature>
<feature type="transmembrane region" description="Helical" evidence="4">
    <location>
        <begin position="184"/>
        <end position="205"/>
    </location>
</feature>
<dbReference type="GO" id="GO:0016020">
    <property type="term" value="C:membrane"/>
    <property type="evidence" value="ECO:0007669"/>
    <property type="project" value="UniProtKB-SubCell"/>
</dbReference>
<feature type="compositionally biased region" description="Polar residues" evidence="3">
    <location>
        <begin position="32"/>
        <end position="47"/>
    </location>
</feature>
<evidence type="ECO:0000256" key="2">
    <source>
        <dbReference type="ARBA" id="ARBA00006727"/>
    </source>
</evidence>
<evidence type="ECO:0000256" key="1">
    <source>
        <dbReference type="ARBA" id="ARBA00004141"/>
    </source>
</evidence>
<dbReference type="PANTHER" id="PTHR11360">
    <property type="entry name" value="MONOCARBOXYLATE TRANSPORTER"/>
    <property type="match status" value="1"/>
</dbReference>
<feature type="compositionally biased region" description="Polar residues" evidence="3">
    <location>
        <begin position="1"/>
        <end position="12"/>
    </location>
</feature>
<keyword evidence="7" id="KW-1185">Reference proteome</keyword>
<comment type="similarity">
    <text evidence="2">Belongs to the major facilitator superfamily. Monocarboxylate porter (TC 2.A.1.13) family.</text>
</comment>
<gene>
    <name evidence="6" type="ORF">K457DRAFT_140145</name>
</gene>
<sequence>MATTIQSADRPSNTMNRNNTTNSELDEKISVATLSPETNLSDTTENPSKIERNESKDLEAGFSIGCGKGQDDDVLPKVPMTFPDGGFGWLVVLGAFMIQFCTFGFNFSWGVYQEHYVNENIFPGAGLTEISWAGTIGAGSVFITGPFQSSMIRRFGTRPIIATGIVISACGLVAASFVTKVWQLYLTQGLLFGFGAGMAILPALAVPVQWFDKRRGLASGISVAGSGIGGAALAPLNRYLISRVGYEWALRIMAIMFIVVVFSVLPCIRTRVPPIKKGGPLFDLSLFKDRGFTTMYLMGVLVTFGYLTPVYLLPTYVVKYGMDKTTGATLVGIFSGVNAISRIILGIAADRYGRFNVLFSCTFLGGLSCFVFWLNAKTLAMSLVFVIFYGINGGGFVSLFPVVAAEVVGVEKLAAAVGMLYSGNLFGNMLGTPIASAIVSASGGSYHWAIVFAGAIPMVGAFLLLAHRLSIEPRLFVKV</sequence>
<dbReference type="InterPro" id="IPR011701">
    <property type="entry name" value="MFS"/>
</dbReference>
<dbReference type="Gene3D" id="1.20.1250.20">
    <property type="entry name" value="MFS general substrate transporter like domains"/>
    <property type="match status" value="2"/>
</dbReference>
<feature type="transmembrane region" description="Helical" evidence="4">
    <location>
        <begin position="159"/>
        <end position="178"/>
    </location>
</feature>
<feature type="transmembrane region" description="Helical" evidence="4">
    <location>
        <begin position="87"/>
        <end position="110"/>
    </location>
</feature>
<dbReference type="PANTHER" id="PTHR11360:SF284">
    <property type="entry name" value="EG:103B4.3 PROTEIN-RELATED"/>
    <property type="match status" value="1"/>
</dbReference>
<keyword evidence="4" id="KW-0472">Membrane</keyword>
<feature type="transmembrane region" description="Helical" evidence="4">
    <location>
        <begin position="325"/>
        <end position="345"/>
    </location>
</feature>
<feature type="compositionally biased region" description="Low complexity" evidence="3">
    <location>
        <begin position="13"/>
        <end position="22"/>
    </location>
</feature>
<accession>A0A197JQD5</accession>
<dbReference type="SUPFAM" id="SSF103473">
    <property type="entry name" value="MFS general substrate transporter"/>
    <property type="match status" value="1"/>
</dbReference>
<feature type="transmembrane region" description="Helical" evidence="4">
    <location>
        <begin position="445"/>
        <end position="466"/>
    </location>
</feature>
<proteinExistence type="inferred from homology"/>
<feature type="transmembrane region" description="Helical" evidence="4">
    <location>
        <begin position="130"/>
        <end position="147"/>
    </location>
</feature>
<feature type="transmembrane region" description="Helical" evidence="4">
    <location>
        <begin position="357"/>
        <end position="374"/>
    </location>
</feature>
<dbReference type="Proteomes" id="UP000078512">
    <property type="component" value="Unassembled WGS sequence"/>
</dbReference>
<keyword evidence="4" id="KW-0812">Transmembrane</keyword>
<dbReference type="AlphaFoldDB" id="A0A197JQD5"/>
<dbReference type="PROSITE" id="PS50850">
    <property type="entry name" value="MFS"/>
    <property type="match status" value="1"/>
</dbReference>
<feature type="transmembrane region" description="Helical" evidence="4">
    <location>
        <begin position="217"/>
        <end position="236"/>
    </location>
</feature>
<dbReference type="STRING" id="1314771.A0A197JQD5"/>
<feature type="transmembrane region" description="Helical" evidence="4">
    <location>
        <begin position="380"/>
        <end position="403"/>
    </location>
</feature>
<dbReference type="CDD" id="cd17352">
    <property type="entry name" value="MFS_MCT_SLC16"/>
    <property type="match status" value="1"/>
</dbReference>
<evidence type="ECO:0000313" key="7">
    <source>
        <dbReference type="Proteomes" id="UP000078512"/>
    </source>
</evidence>
<name>A0A197JQD5_9FUNG</name>
<reference evidence="6 7" key="1">
    <citation type="submission" date="2016-05" db="EMBL/GenBank/DDBJ databases">
        <title>Genome sequencing reveals origins of a unique bacterial endosymbiosis in the earliest lineages of terrestrial Fungi.</title>
        <authorList>
            <consortium name="DOE Joint Genome Institute"/>
            <person name="Uehling J."/>
            <person name="Gryganskyi A."/>
            <person name="Hameed K."/>
            <person name="Tschaplinski T."/>
            <person name="Misztal P."/>
            <person name="Wu S."/>
            <person name="Desiro A."/>
            <person name="Vande Pol N."/>
            <person name="Du Z.-Y."/>
            <person name="Zienkiewicz A."/>
            <person name="Zienkiewicz K."/>
            <person name="Morin E."/>
            <person name="Tisserant E."/>
            <person name="Splivallo R."/>
            <person name="Hainaut M."/>
            <person name="Henrissat B."/>
            <person name="Ohm R."/>
            <person name="Kuo A."/>
            <person name="Yan J."/>
            <person name="Lipzen A."/>
            <person name="Nolan M."/>
            <person name="Labutti K."/>
            <person name="Barry K."/>
            <person name="Goldstein A."/>
            <person name="Labbe J."/>
            <person name="Schadt C."/>
            <person name="Tuskan G."/>
            <person name="Grigoriev I."/>
            <person name="Martin F."/>
            <person name="Vilgalys R."/>
            <person name="Bonito G."/>
        </authorList>
    </citation>
    <scope>NUCLEOTIDE SEQUENCE [LARGE SCALE GENOMIC DNA]</scope>
    <source>
        <strain evidence="6 7">AG-77</strain>
    </source>
</reference>
<feature type="transmembrane region" description="Helical" evidence="4">
    <location>
        <begin position="295"/>
        <end position="313"/>
    </location>
</feature>
<keyword evidence="4" id="KW-1133">Transmembrane helix</keyword>
<evidence type="ECO:0000256" key="4">
    <source>
        <dbReference type="SAM" id="Phobius"/>
    </source>
</evidence>
<dbReference type="InterPro" id="IPR036259">
    <property type="entry name" value="MFS_trans_sf"/>
</dbReference>
<feature type="region of interest" description="Disordered" evidence="3">
    <location>
        <begin position="1"/>
        <end position="54"/>
    </location>
</feature>
<feature type="transmembrane region" description="Helical" evidence="4">
    <location>
        <begin position="248"/>
        <end position="268"/>
    </location>
</feature>